<proteinExistence type="predicted"/>
<reference evidence="1 2" key="1">
    <citation type="journal article" date="2020" name="Cell">
        <title>Large-Scale Comparative Analyses of Tick Genomes Elucidate Their Genetic Diversity and Vector Capacities.</title>
        <authorList>
            <consortium name="Tick Genome and Microbiome Consortium (TIGMIC)"/>
            <person name="Jia N."/>
            <person name="Wang J."/>
            <person name="Shi W."/>
            <person name="Du L."/>
            <person name="Sun Y."/>
            <person name="Zhan W."/>
            <person name="Jiang J.F."/>
            <person name="Wang Q."/>
            <person name="Zhang B."/>
            <person name="Ji P."/>
            <person name="Bell-Sakyi L."/>
            <person name="Cui X.M."/>
            <person name="Yuan T.T."/>
            <person name="Jiang B.G."/>
            <person name="Yang W.F."/>
            <person name="Lam T.T."/>
            <person name="Chang Q.C."/>
            <person name="Ding S.J."/>
            <person name="Wang X.J."/>
            <person name="Zhu J.G."/>
            <person name="Ruan X.D."/>
            <person name="Zhao L."/>
            <person name="Wei J.T."/>
            <person name="Ye R.Z."/>
            <person name="Que T.C."/>
            <person name="Du C.H."/>
            <person name="Zhou Y.H."/>
            <person name="Cheng J.X."/>
            <person name="Dai P.F."/>
            <person name="Guo W.B."/>
            <person name="Han X.H."/>
            <person name="Huang E.J."/>
            <person name="Li L.F."/>
            <person name="Wei W."/>
            <person name="Gao Y.C."/>
            <person name="Liu J.Z."/>
            <person name="Shao H.Z."/>
            <person name="Wang X."/>
            <person name="Wang C.C."/>
            <person name="Yang T.C."/>
            <person name="Huo Q.B."/>
            <person name="Li W."/>
            <person name="Chen H.Y."/>
            <person name="Chen S.E."/>
            <person name="Zhou L.G."/>
            <person name="Ni X.B."/>
            <person name="Tian J.H."/>
            <person name="Sheng Y."/>
            <person name="Liu T."/>
            <person name="Pan Y.S."/>
            <person name="Xia L.Y."/>
            <person name="Li J."/>
            <person name="Zhao F."/>
            <person name="Cao W.C."/>
        </authorList>
    </citation>
    <scope>NUCLEOTIDE SEQUENCE [LARGE SCALE GENOMIC DNA]</scope>
    <source>
        <strain evidence="1">Iper-2018</strain>
    </source>
</reference>
<evidence type="ECO:0000313" key="1">
    <source>
        <dbReference type="EMBL" id="KAG0443455.1"/>
    </source>
</evidence>
<accession>A0AC60QYE2</accession>
<dbReference type="EMBL" id="JABSTQ010003403">
    <property type="protein sequence ID" value="KAG0443455.1"/>
    <property type="molecule type" value="Genomic_DNA"/>
</dbReference>
<dbReference type="Proteomes" id="UP000805193">
    <property type="component" value="Unassembled WGS sequence"/>
</dbReference>
<evidence type="ECO:0000313" key="2">
    <source>
        <dbReference type="Proteomes" id="UP000805193"/>
    </source>
</evidence>
<comment type="caution">
    <text evidence="1">The sequence shown here is derived from an EMBL/GenBank/DDBJ whole genome shotgun (WGS) entry which is preliminary data.</text>
</comment>
<sequence length="441" mass="48518">MIFPHAIRYKAHIKTRNSVERAFSIWKRHFPCLDMRLQHKPCRAVQIITACAALHNLACLREDSQPPPPPAPPVVPRLAGQPPTALAGPLRTWAITLDLWPLGPDEGSMEQTQVPTRPPQGDSTLADPLQTGASPDLSPLSEGPDEVSVRDPWTQQHLQGMEQGTAITLTTNHLNNEKLSALQQRVLDQEADNKRLHAKVSIVSGISQGSILGPTLFLVCVNDMSQSDRLLVVQCADNTSVLCPVFDTRSCQHLQDYLEELSPNKSTVIRFSARKSVTPPEYTLMGASLVPCKSLSILGVMFTPTMDFSAHVACVVAKAQRMLGFVAQVTRPCEPASLHTLCTAMVLPSLEYCRSVWSPTQQHLIERIESVQRRASRTICSRTLGHVSGLVTRECTRRHAQLHSSAYYKGCLHPETDAHRGALFRGGMPASLPVSGWSHII</sequence>
<keyword evidence="2" id="KW-1185">Reference proteome</keyword>
<gene>
    <name evidence="1" type="ORF">HPB47_014897</name>
</gene>
<protein>
    <submittedName>
        <fullName evidence="1">Uncharacterized protein</fullName>
    </submittedName>
</protein>
<name>A0AC60QYE2_IXOPE</name>
<organism evidence="1 2">
    <name type="scientific">Ixodes persulcatus</name>
    <name type="common">Taiga tick</name>
    <dbReference type="NCBI Taxonomy" id="34615"/>
    <lineage>
        <taxon>Eukaryota</taxon>
        <taxon>Metazoa</taxon>
        <taxon>Ecdysozoa</taxon>
        <taxon>Arthropoda</taxon>
        <taxon>Chelicerata</taxon>
        <taxon>Arachnida</taxon>
        <taxon>Acari</taxon>
        <taxon>Parasitiformes</taxon>
        <taxon>Ixodida</taxon>
        <taxon>Ixodoidea</taxon>
        <taxon>Ixodidae</taxon>
        <taxon>Ixodinae</taxon>
        <taxon>Ixodes</taxon>
    </lineage>
</organism>